<keyword evidence="2" id="KW-1185">Reference proteome</keyword>
<dbReference type="RefSeq" id="XP_019626432.1">
    <property type="nucleotide sequence ID" value="XM_019770873.1"/>
</dbReference>
<dbReference type="InterPro" id="IPR001858">
    <property type="entry name" value="Phosphatidylethanolamine-bd_CS"/>
</dbReference>
<dbReference type="InterPro" id="IPR008914">
    <property type="entry name" value="PEBP"/>
</dbReference>
<dbReference type="PANTHER" id="PTHR11362:SF82">
    <property type="entry name" value="PHOSPHATIDYLETHANOLAMINE-BINDING PROTEIN 4"/>
    <property type="match status" value="1"/>
</dbReference>
<accession>A0A6P4Z5S8</accession>
<dbReference type="InterPro" id="IPR035810">
    <property type="entry name" value="PEBP_euk"/>
</dbReference>
<dbReference type="AlphaFoldDB" id="A0A6P4Z5S8"/>
<dbReference type="SUPFAM" id="SSF49777">
    <property type="entry name" value="PEBP-like"/>
    <property type="match status" value="1"/>
</dbReference>
<dbReference type="PANTHER" id="PTHR11362">
    <property type="entry name" value="PHOSPHATIDYLETHANOLAMINE-BINDING PROTEIN"/>
    <property type="match status" value="1"/>
</dbReference>
<name>A0A6P4Z5S8_BRABE</name>
<dbReference type="Gene3D" id="3.90.280.10">
    <property type="entry name" value="PEBP-like"/>
    <property type="match status" value="1"/>
</dbReference>
<dbReference type="GeneID" id="109471527"/>
<sequence>MLLSPLFIIDCSYRTRLTTQESKMKSKLFLNFCLATLALFCVVTPGQSVELVELKCGKGNEKVLSVRYDFMNGNIRCSDDEKVPLSLFRPGGLPPIVKYKEAKEGTRYLLLMVDPDAPSAKNPVMRYWLHWVVTQIQGEDLKRGIESQDWGSIGRTLMSYNPPTPPKGSGPHRYQFFLFQLQPGQDVTLKNDDRGKFDLQGFTANLKGPVASTQFKAEKPE</sequence>
<organism evidence="2 3">
    <name type="scientific">Branchiostoma belcheri</name>
    <name type="common">Amphioxus</name>
    <dbReference type="NCBI Taxonomy" id="7741"/>
    <lineage>
        <taxon>Eukaryota</taxon>
        <taxon>Metazoa</taxon>
        <taxon>Chordata</taxon>
        <taxon>Cephalochordata</taxon>
        <taxon>Leptocardii</taxon>
        <taxon>Amphioxiformes</taxon>
        <taxon>Branchiostomatidae</taxon>
        <taxon>Branchiostoma</taxon>
    </lineage>
</organism>
<proteinExistence type="inferred from homology"/>
<protein>
    <submittedName>
        <fullName evidence="3">Phosphatidylethanolamine-binding protein 4-like isoform X2</fullName>
    </submittedName>
</protein>
<evidence type="ECO:0000256" key="1">
    <source>
        <dbReference type="ARBA" id="ARBA00007091"/>
    </source>
</evidence>
<dbReference type="Pfam" id="PF01161">
    <property type="entry name" value="PBP"/>
    <property type="match status" value="1"/>
</dbReference>
<dbReference type="PROSITE" id="PS01220">
    <property type="entry name" value="PBP"/>
    <property type="match status" value="1"/>
</dbReference>
<reference evidence="3" key="1">
    <citation type="submission" date="2025-08" db="UniProtKB">
        <authorList>
            <consortium name="RefSeq"/>
        </authorList>
    </citation>
    <scope>IDENTIFICATION</scope>
    <source>
        <tissue evidence="3">Gonad</tissue>
    </source>
</reference>
<dbReference type="CDD" id="cd00866">
    <property type="entry name" value="PEBP_euk"/>
    <property type="match status" value="1"/>
</dbReference>
<dbReference type="OrthoDB" id="2153661at2759"/>
<gene>
    <name evidence="3" type="primary">LOC109471527</name>
</gene>
<dbReference type="Proteomes" id="UP000515135">
    <property type="component" value="Unplaced"/>
</dbReference>
<evidence type="ECO:0000313" key="3">
    <source>
        <dbReference type="RefSeq" id="XP_019626432.1"/>
    </source>
</evidence>
<evidence type="ECO:0000313" key="2">
    <source>
        <dbReference type="Proteomes" id="UP000515135"/>
    </source>
</evidence>
<comment type="similarity">
    <text evidence="1">Belongs to the phosphatidylethanolamine-binding protein family.</text>
</comment>
<dbReference type="InterPro" id="IPR036610">
    <property type="entry name" value="PEBP-like_sf"/>
</dbReference>